<organism evidence="1 2">
    <name type="scientific">Morus notabilis</name>
    <dbReference type="NCBI Taxonomy" id="981085"/>
    <lineage>
        <taxon>Eukaryota</taxon>
        <taxon>Viridiplantae</taxon>
        <taxon>Streptophyta</taxon>
        <taxon>Embryophyta</taxon>
        <taxon>Tracheophyta</taxon>
        <taxon>Spermatophyta</taxon>
        <taxon>Magnoliopsida</taxon>
        <taxon>eudicotyledons</taxon>
        <taxon>Gunneridae</taxon>
        <taxon>Pentapetalae</taxon>
        <taxon>rosids</taxon>
        <taxon>fabids</taxon>
        <taxon>Rosales</taxon>
        <taxon>Moraceae</taxon>
        <taxon>Moreae</taxon>
        <taxon>Morus</taxon>
    </lineage>
</organism>
<dbReference type="EMBL" id="KE345646">
    <property type="protein sequence ID" value="EXC10638.1"/>
    <property type="molecule type" value="Genomic_DNA"/>
</dbReference>
<name>W9S4S9_9ROSA</name>
<sequence length="84" mass="9494">MKHVQPKTDRRRVKAYCGPHHDSALQPTYSAPAARPIRMCHDVSIFLAPDPVQQSYNEIRGVYEEQCSALGSYNKPFSNTYNPG</sequence>
<dbReference type="AlphaFoldDB" id="W9S4S9"/>
<protein>
    <submittedName>
        <fullName evidence="1">Uncharacterized protein</fullName>
    </submittedName>
</protein>
<dbReference type="Proteomes" id="UP000030645">
    <property type="component" value="Unassembled WGS sequence"/>
</dbReference>
<evidence type="ECO:0000313" key="1">
    <source>
        <dbReference type="EMBL" id="EXC10638.1"/>
    </source>
</evidence>
<accession>W9S4S9</accession>
<reference evidence="2" key="1">
    <citation type="submission" date="2013-01" db="EMBL/GenBank/DDBJ databases">
        <title>Draft Genome Sequence of a Mulberry Tree, Morus notabilis C.K. Schneid.</title>
        <authorList>
            <person name="He N."/>
            <person name="Zhao S."/>
        </authorList>
    </citation>
    <scope>NUCLEOTIDE SEQUENCE</scope>
</reference>
<keyword evidence="2" id="KW-1185">Reference proteome</keyword>
<proteinExistence type="predicted"/>
<gene>
    <name evidence="1" type="ORF">L484_025219</name>
</gene>
<evidence type="ECO:0000313" key="2">
    <source>
        <dbReference type="Proteomes" id="UP000030645"/>
    </source>
</evidence>